<dbReference type="SUPFAM" id="SSF52799">
    <property type="entry name" value="(Phosphotyrosine protein) phosphatases II"/>
    <property type="match status" value="1"/>
</dbReference>
<dbReference type="GO" id="GO:0008330">
    <property type="term" value="F:protein tyrosine/threonine phosphatase activity"/>
    <property type="evidence" value="ECO:0007669"/>
    <property type="project" value="TreeGrafter"/>
</dbReference>
<dbReference type="InterPro" id="IPR000387">
    <property type="entry name" value="Tyr_Pase_dom"/>
</dbReference>
<feature type="compositionally biased region" description="Low complexity" evidence="5">
    <location>
        <begin position="283"/>
        <end position="293"/>
    </location>
</feature>
<dbReference type="Gene3D" id="3.90.190.10">
    <property type="entry name" value="Protein tyrosine phosphatase superfamily"/>
    <property type="match status" value="1"/>
</dbReference>
<comment type="caution">
    <text evidence="8">The sequence shown here is derived from an EMBL/GenBank/DDBJ whole genome shotgun (WGS) entry which is preliminary data.</text>
</comment>
<dbReference type="InterPro" id="IPR020422">
    <property type="entry name" value="TYR_PHOSPHATASE_DUAL_dom"/>
</dbReference>
<keyword evidence="9" id="KW-1185">Reference proteome</keyword>
<dbReference type="GO" id="GO:0017017">
    <property type="term" value="F:MAP kinase tyrosine/serine/threonine phosphatase activity"/>
    <property type="evidence" value="ECO:0007669"/>
    <property type="project" value="TreeGrafter"/>
</dbReference>
<dbReference type="InParanoid" id="A0A1X2H1H7"/>
<dbReference type="InterPro" id="IPR016130">
    <property type="entry name" value="Tyr_Pase_AS"/>
</dbReference>
<dbReference type="GO" id="GO:0033550">
    <property type="term" value="F:MAP kinase tyrosine phosphatase activity"/>
    <property type="evidence" value="ECO:0007669"/>
    <property type="project" value="TreeGrafter"/>
</dbReference>
<evidence type="ECO:0000256" key="4">
    <source>
        <dbReference type="ARBA" id="ARBA00022912"/>
    </source>
</evidence>
<dbReference type="Pfam" id="PF00782">
    <property type="entry name" value="DSPc"/>
    <property type="match status" value="1"/>
</dbReference>
<dbReference type="PROSITE" id="PS50056">
    <property type="entry name" value="TYR_PHOSPHATASE_2"/>
    <property type="match status" value="1"/>
</dbReference>
<dbReference type="PANTHER" id="PTHR10159:SF519">
    <property type="entry name" value="DUAL SPECIFICITY PROTEIN PHOSPHATASE MPK3"/>
    <property type="match status" value="1"/>
</dbReference>
<evidence type="ECO:0000259" key="7">
    <source>
        <dbReference type="PROSITE" id="PS50056"/>
    </source>
</evidence>
<feature type="domain" description="Tyrosine-protein phosphatase" evidence="6">
    <location>
        <begin position="80"/>
        <end position="262"/>
    </location>
</feature>
<dbReference type="Proteomes" id="UP000242180">
    <property type="component" value="Unassembled WGS sequence"/>
</dbReference>
<dbReference type="SMART" id="SM00195">
    <property type="entry name" value="DSPc"/>
    <property type="match status" value="1"/>
</dbReference>
<dbReference type="EC" id="3.1.3.48" evidence="2"/>
<dbReference type="PANTHER" id="PTHR10159">
    <property type="entry name" value="DUAL SPECIFICITY PROTEIN PHOSPHATASE"/>
    <property type="match status" value="1"/>
</dbReference>
<dbReference type="PROSITE" id="PS50054">
    <property type="entry name" value="TYR_PHOSPHATASE_DUAL"/>
    <property type="match status" value="1"/>
</dbReference>
<evidence type="ECO:0000313" key="9">
    <source>
        <dbReference type="Proteomes" id="UP000242180"/>
    </source>
</evidence>
<dbReference type="OrthoDB" id="2017893at2759"/>
<evidence type="ECO:0000256" key="5">
    <source>
        <dbReference type="SAM" id="MobiDB-lite"/>
    </source>
</evidence>
<dbReference type="STRING" id="13706.A0A1X2H1H7"/>
<sequence length="374" mass="40756">MSSSPLTTHSTPLTASVPQRPFSFAASSSTSGLASRRRNQKNLSLCLSDTAHLAAATAPATPHRASMPAEYKQPGPYDNGPARILPFLYLGEEKNALDLDQLRQLSIQCMLNVAAEVHHPQQDQFQPFDDTDSIPSPSLSRASTASTTTTASLRTLDFHPGSVTQPLAYKKLPWQHNQDNLVTELDTALRTIDRAHSAGQAILVHCQCGVARSATVVIAYIMKHKGMPMQEAYNFVKARAPGISPNLALLYQLREYEQKLKARAEPSSASSLSSMPPPPSPTPSNHSINNSSSKKLFSLRRPSSLSMSWKRRMATVLSPVASSPVDDKPTLHRGPSLPPPPSPRSPSFFMRSSSETHDGWWRSKKSAPKNNACC</sequence>
<dbReference type="FunCoup" id="A0A1X2H1H7">
    <property type="interactions" value="247"/>
</dbReference>
<dbReference type="OMA" id="KLPWQHN"/>
<feature type="region of interest" description="Disordered" evidence="5">
    <location>
        <begin position="121"/>
        <end position="147"/>
    </location>
</feature>
<keyword evidence="4" id="KW-0904">Protein phosphatase</keyword>
<dbReference type="PROSITE" id="PS00383">
    <property type="entry name" value="TYR_PHOSPHATASE_1"/>
    <property type="match status" value="1"/>
</dbReference>
<dbReference type="EMBL" id="MCGN01000011">
    <property type="protein sequence ID" value="ORY91199.1"/>
    <property type="molecule type" value="Genomic_DNA"/>
</dbReference>
<dbReference type="InterPro" id="IPR029021">
    <property type="entry name" value="Prot-tyrosine_phosphatase-like"/>
</dbReference>
<accession>A0A1X2H1H7</accession>
<dbReference type="InterPro" id="IPR000340">
    <property type="entry name" value="Dual-sp_phosphatase_cat-dom"/>
</dbReference>
<feature type="compositionally biased region" description="Low complexity" evidence="5">
    <location>
        <begin position="135"/>
        <end position="147"/>
    </location>
</feature>
<evidence type="ECO:0000256" key="2">
    <source>
        <dbReference type="ARBA" id="ARBA00013064"/>
    </source>
</evidence>
<keyword evidence="3" id="KW-0378">Hydrolase</keyword>
<evidence type="ECO:0000256" key="3">
    <source>
        <dbReference type="ARBA" id="ARBA00022801"/>
    </source>
</evidence>
<feature type="region of interest" description="Disordered" evidence="5">
    <location>
        <begin position="262"/>
        <end position="299"/>
    </location>
</feature>
<gene>
    <name evidence="8" type="ORF">BCR43DRAFT_498687</name>
</gene>
<feature type="domain" description="Tyrosine specific protein phosphatases" evidence="7">
    <location>
        <begin position="179"/>
        <end position="251"/>
    </location>
</feature>
<dbReference type="GO" id="GO:0005737">
    <property type="term" value="C:cytoplasm"/>
    <property type="evidence" value="ECO:0007669"/>
    <property type="project" value="TreeGrafter"/>
</dbReference>
<reference evidence="8 9" key="1">
    <citation type="submission" date="2016-07" db="EMBL/GenBank/DDBJ databases">
        <title>Pervasive Adenine N6-methylation of Active Genes in Fungi.</title>
        <authorList>
            <consortium name="DOE Joint Genome Institute"/>
            <person name="Mondo S.J."/>
            <person name="Dannebaum R.O."/>
            <person name="Kuo R.C."/>
            <person name="Labutti K."/>
            <person name="Haridas S."/>
            <person name="Kuo A."/>
            <person name="Salamov A."/>
            <person name="Ahrendt S.R."/>
            <person name="Lipzen A."/>
            <person name="Sullivan W."/>
            <person name="Andreopoulos W.B."/>
            <person name="Clum A."/>
            <person name="Lindquist E."/>
            <person name="Daum C."/>
            <person name="Ramamoorthy G.K."/>
            <person name="Gryganskyi A."/>
            <person name="Culley D."/>
            <person name="Magnuson J.K."/>
            <person name="James T.Y."/>
            <person name="O'Malley M.A."/>
            <person name="Stajich J.E."/>
            <person name="Spatafora J.W."/>
            <person name="Visel A."/>
            <person name="Grigoriev I.V."/>
        </authorList>
    </citation>
    <scope>NUCLEOTIDE SEQUENCE [LARGE SCALE GENOMIC DNA]</scope>
    <source>
        <strain evidence="8 9">NRRL 2496</strain>
    </source>
</reference>
<protein>
    <recommendedName>
        <fullName evidence="2">protein-tyrosine-phosphatase</fullName>
        <ecNumber evidence="2">3.1.3.48</ecNumber>
    </recommendedName>
</protein>
<name>A0A1X2H1H7_SYNRA</name>
<feature type="region of interest" description="Disordered" evidence="5">
    <location>
        <begin position="320"/>
        <end position="374"/>
    </location>
</feature>
<proteinExistence type="inferred from homology"/>
<evidence type="ECO:0000313" key="8">
    <source>
        <dbReference type="EMBL" id="ORY91199.1"/>
    </source>
</evidence>
<evidence type="ECO:0000256" key="1">
    <source>
        <dbReference type="ARBA" id="ARBA00008601"/>
    </source>
</evidence>
<comment type="similarity">
    <text evidence="1">Belongs to the protein-tyrosine phosphatase family. Non-receptor class dual specificity subfamily.</text>
</comment>
<dbReference type="GO" id="GO:0043409">
    <property type="term" value="P:negative regulation of MAPK cascade"/>
    <property type="evidence" value="ECO:0007669"/>
    <property type="project" value="TreeGrafter"/>
</dbReference>
<evidence type="ECO:0000259" key="6">
    <source>
        <dbReference type="PROSITE" id="PS50054"/>
    </source>
</evidence>
<dbReference type="AlphaFoldDB" id="A0A1X2H1H7"/>
<organism evidence="8 9">
    <name type="scientific">Syncephalastrum racemosum</name>
    <name type="common">Filamentous fungus</name>
    <dbReference type="NCBI Taxonomy" id="13706"/>
    <lineage>
        <taxon>Eukaryota</taxon>
        <taxon>Fungi</taxon>
        <taxon>Fungi incertae sedis</taxon>
        <taxon>Mucoromycota</taxon>
        <taxon>Mucoromycotina</taxon>
        <taxon>Mucoromycetes</taxon>
        <taxon>Mucorales</taxon>
        <taxon>Syncephalastraceae</taxon>
        <taxon>Syncephalastrum</taxon>
    </lineage>
</organism>